<gene>
    <name evidence="2" type="ORF">DC20_14970</name>
</gene>
<dbReference type="STRING" id="512763.DC20_14970"/>
<dbReference type="AlphaFoldDB" id="A0A0P0C916"/>
<sequence>MKNKNRFLFLASGLLSLSTLFTSCSEDALESKDGLNANAIAEAKVKNDLTFYALTNNNQLVMYSTSGKVRETGAVNITGLGSGERILAIDFRPATGQLYGVSNQSLLYVINQNTGVATRVSNTPFSPAINGTQVGFDFNPTVDRIRLVTDETQNLRLHPETGARVAIDGNLNPGSPEVVAVAYTNSMAGATSTTLYDIDVKTDKLYIQNPPNAGTLVEVGRLNVQAVGEGGFDIAPDNSIAIAALFGRGGGTENQKEDSNGNKYRFYSIDLATGKAMNLGKTDRMIIGVAIPTNPVAYGVDATNNLLIFNPYNASMVISKPITGLQSGEKVLGIDMRPATSQLYALGSTNRIYTVNLATGMFTAVGGPFTPALSGEFFGFDFNPTVDRIRVVSNTGQNLRLNPITGMVAAVDGMLTQGASVDASAYTNNFAGATSTMLYNIDYGTDALNLQSPPNDGVQVMKGSLGVATGPNNGFDIGGVTGTALALLQTGGQSGIYRINLSTGTATKVSSLSRMPMSFALGLGF</sequence>
<dbReference type="Pfam" id="PF14339">
    <property type="entry name" value="DUF4394"/>
    <property type="match status" value="2"/>
</dbReference>
<dbReference type="EMBL" id="CP012643">
    <property type="protein sequence ID" value="ALJ00040.1"/>
    <property type="molecule type" value="Genomic_DNA"/>
</dbReference>
<proteinExistence type="predicted"/>
<evidence type="ECO:0000313" key="3">
    <source>
        <dbReference type="Proteomes" id="UP000061382"/>
    </source>
</evidence>
<evidence type="ECO:0000259" key="1">
    <source>
        <dbReference type="Pfam" id="PF14339"/>
    </source>
</evidence>
<dbReference type="SUPFAM" id="SSF82171">
    <property type="entry name" value="DPP6 N-terminal domain-like"/>
    <property type="match status" value="1"/>
</dbReference>
<organism evidence="2 3">
    <name type="scientific">Rufibacter tibetensis</name>
    <dbReference type="NCBI Taxonomy" id="512763"/>
    <lineage>
        <taxon>Bacteria</taxon>
        <taxon>Pseudomonadati</taxon>
        <taxon>Bacteroidota</taxon>
        <taxon>Cytophagia</taxon>
        <taxon>Cytophagales</taxon>
        <taxon>Hymenobacteraceae</taxon>
        <taxon>Rufibacter</taxon>
    </lineage>
</organism>
<name>A0A0P0C916_9BACT</name>
<dbReference type="PROSITE" id="PS51257">
    <property type="entry name" value="PROKAR_LIPOPROTEIN"/>
    <property type="match status" value="1"/>
</dbReference>
<dbReference type="Proteomes" id="UP000061382">
    <property type="component" value="Chromosome"/>
</dbReference>
<feature type="domain" description="DUF4394" evidence="1">
    <location>
        <begin position="60"/>
        <end position="288"/>
    </location>
</feature>
<dbReference type="OrthoDB" id="531718at2"/>
<reference evidence="2 3" key="1">
    <citation type="submission" date="2015-08" db="EMBL/GenBank/DDBJ databases">
        <title>Complete genome sequence of Rufibacter tibetensis strain 1351t, a radiation-resistant bacterium from tibet plateau.</title>
        <authorList>
            <person name="Dai J."/>
        </authorList>
    </citation>
    <scope>NUCLEOTIDE SEQUENCE [LARGE SCALE GENOMIC DNA]</scope>
    <source>
        <strain evidence="2 3">1351</strain>
    </source>
</reference>
<protein>
    <recommendedName>
        <fullName evidence="1">DUF4394 domain-containing protein</fullName>
    </recommendedName>
</protein>
<dbReference type="InterPro" id="IPR025507">
    <property type="entry name" value="DUF4394"/>
</dbReference>
<accession>A0A0P0C916</accession>
<dbReference type="PATRIC" id="fig|512763.3.peg.3293"/>
<evidence type="ECO:0000313" key="2">
    <source>
        <dbReference type="EMBL" id="ALJ00040.1"/>
    </source>
</evidence>
<feature type="domain" description="DUF4394" evidence="1">
    <location>
        <begin position="306"/>
        <end position="513"/>
    </location>
</feature>
<dbReference type="RefSeq" id="WP_062544576.1">
    <property type="nucleotide sequence ID" value="NZ_CP012643.1"/>
</dbReference>
<keyword evidence="3" id="KW-1185">Reference proteome</keyword>
<dbReference type="KEGG" id="rti:DC20_14970"/>